<comment type="caution">
    <text evidence="2">The sequence shown here is derived from an EMBL/GenBank/DDBJ whole genome shotgun (WGS) entry which is preliminary data.</text>
</comment>
<reference evidence="2" key="1">
    <citation type="submission" date="2013-04" db="EMBL/GenBank/DDBJ databases">
        <authorList>
            <person name="Qu J."/>
            <person name="Murali S.C."/>
            <person name="Bandaranaike D."/>
            <person name="Bellair M."/>
            <person name="Blankenburg K."/>
            <person name="Chao H."/>
            <person name="Dinh H."/>
            <person name="Doddapaneni H."/>
            <person name="Downs B."/>
            <person name="Dugan-Rocha S."/>
            <person name="Elkadiri S."/>
            <person name="Gnanaolivu R.D."/>
            <person name="Hernandez B."/>
            <person name="Javaid M."/>
            <person name="Jayaseelan J.C."/>
            <person name="Lee S."/>
            <person name="Li M."/>
            <person name="Ming W."/>
            <person name="Munidasa M."/>
            <person name="Muniz J."/>
            <person name="Nguyen L."/>
            <person name="Ongeri F."/>
            <person name="Osuji N."/>
            <person name="Pu L.-L."/>
            <person name="Puazo M."/>
            <person name="Qu C."/>
            <person name="Quiroz J."/>
            <person name="Raj R."/>
            <person name="Weissenberger G."/>
            <person name="Xin Y."/>
            <person name="Zou X."/>
            <person name="Han Y."/>
            <person name="Richards S."/>
            <person name="Worley K."/>
            <person name="Muzny D."/>
            <person name="Gibbs R."/>
        </authorList>
    </citation>
    <scope>NUCLEOTIDE SEQUENCE</scope>
    <source>
        <strain evidence="2">Sampled in the wild</strain>
    </source>
</reference>
<evidence type="ECO:0000313" key="2">
    <source>
        <dbReference type="EMBL" id="KAG8230616.1"/>
    </source>
</evidence>
<dbReference type="EMBL" id="KZ308498">
    <property type="protein sequence ID" value="KAG8230616.1"/>
    <property type="molecule type" value="Genomic_DNA"/>
</dbReference>
<dbReference type="OrthoDB" id="192608at2759"/>
<keyword evidence="3" id="KW-1185">Reference proteome</keyword>
<reference evidence="2" key="2">
    <citation type="submission" date="2017-10" db="EMBL/GenBank/DDBJ databases">
        <title>Ladona fulva Genome sequencing and assembly.</title>
        <authorList>
            <person name="Murali S."/>
            <person name="Richards S."/>
            <person name="Bandaranaike D."/>
            <person name="Bellair M."/>
            <person name="Blankenburg K."/>
            <person name="Chao H."/>
            <person name="Dinh H."/>
            <person name="Doddapaneni H."/>
            <person name="Dugan-Rocha S."/>
            <person name="Elkadiri S."/>
            <person name="Gnanaolivu R."/>
            <person name="Hernandez B."/>
            <person name="Skinner E."/>
            <person name="Javaid M."/>
            <person name="Lee S."/>
            <person name="Li M."/>
            <person name="Ming W."/>
            <person name="Munidasa M."/>
            <person name="Muniz J."/>
            <person name="Nguyen L."/>
            <person name="Hughes D."/>
            <person name="Osuji N."/>
            <person name="Pu L.-L."/>
            <person name="Puazo M."/>
            <person name="Qu C."/>
            <person name="Quiroz J."/>
            <person name="Raj R."/>
            <person name="Weissenberger G."/>
            <person name="Xin Y."/>
            <person name="Zou X."/>
            <person name="Han Y."/>
            <person name="Worley K."/>
            <person name="Muzny D."/>
            <person name="Gibbs R."/>
        </authorList>
    </citation>
    <scope>NUCLEOTIDE SEQUENCE</scope>
    <source>
        <strain evidence="2">Sampled in the wild</strain>
    </source>
</reference>
<dbReference type="GO" id="GO:0008104">
    <property type="term" value="P:intracellular protein localization"/>
    <property type="evidence" value="ECO:0007669"/>
    <property type="project" value="TreeGrafter"/>
</dbReference>
<dbReference type="GO" id="GO:0005829">
    <property type="term" value="C:cytosol"/>
    <property type="evidence" value="ECO:0007669"/>
    <property type="project" value="GOC"/>
</dbReference>
<gene>
    <name evidence="2" type="ORF">J437_LFUL004528</name>
</gene>
<evidence type="ECO:0000256" key="1">
    <source>
        <dbReference type="SAM" id="MobiDB-lite"/>
    </source>
</evidence>
<dbReference type="GO" id="GO:0016020">
    <property type="term" value="C:membrane"/>
    <property type="evidence" value="ECO:0007669"/>
    <property type="project" value="TreeGrafter"/>
</dbReference>
<feature type="region of interest" description="Disordered" evidence="1">
    <location>
        <begin position="166"/>
        <end position="190"/>
    </location>
</feature>
<dbReference type="Gene3D" id="1.25.10.10">
    <property type="entry name" value="Leucine-rich Repeat Variant"/>
    <property type="match status" value="1"/>
</dbReference>
<dbReference type="Proteomes" id="UP000792457">
    <property type="component" value="Unassembled WGS sequence"/>
</dbReference>
<accession>A0A8K0P202</accession>
<dbReference type="GO" id="GO:0030139">
    <property type="term" value="C:endocytic vesicle"/>
    <property type="evidence" value="ECO:0007669"/>
    <property type="project" value="TreeGrafter"/>
</dbReference>
<sequence length="685" mass="73342">MRQSPVALCAIRCLGAIHGRMGRAMGRSKEETVAALVRILKNAESQTRIEVMLSLAKIFAGPPDGRRSCIPLAPYDRDAYKAARQCLGDRNVAVRAAAAECLMAMVENSASLNASELESLTSLCLRSLEGASYEARLSISRLLGYMVASTQMAANTRRQRHAIHVHNGSSSSSGSSFPSPAAMPNSSGQVSKGRKAMSLEEALGLLMTGFLRSGVSFLKGDIIKGGPSPIGRDVRVGVTYAYVEALRRLGGLWLSRNLGPVLSHILELVSGPKAASSHVDAVHSRRCVAYLLRATLGHCLGEPQQALAVTELVSTVRKHMEAMDPSPENAKESNQETLFGQHLLVCALQEMGSLILALSTSASTLLADRSLALVDTVVSVLLHPCQAPRLAAAWCLRCISVAIPSQVTPLIDRCVEGIESMRTSPEAISGYGSALAAILGGVQLSPLGIPHTKGKVVFNTGEELLRSASQNSRLSLARTQTGWLLMGAVASLGVGVVRGLLPRLLLLWRNSFPRSARELDSEKARGDAFTWQVTLEGRAGALSAMHSFLHNCPELATEDVVRRLLSPVESALAMVVGIAPVVKSYGQHLKAPVAMVRLRLYETLSLLPPQSFEGSYAPLLRMLVGELTLSENPANTTTSLLLSLCHSGAELLLGRRLCDQNHRVIEDQVTIPVAIYYIQLLGGNL</sequence>
<organism evidence="2 3">
    <name type="scientific">Ladona fulva</name>
    <name type="common">Scarce chaser dragonfly</name>
    <name type="synonym">Libellula fulva</name>
    <dbReference type="NCBI Taxonomy" id="123851"/>
    <lineage>
        <taxon>Eukaryota</taxon>
        <taxon>Metazoa</taxon>
        <taxon>Ecdysozoa</taxon>
        <taxon>Arthropoda</taxon>
        <taxon>Hexapoda</taxon>
        <taxon>Insecta</taxon>
        <taxon>Pterygota</taxon>
        <taxon>Palaeoptera</taxon>
        <taxon>Odonata</taxon>
        <taxon>Epiprocta</taxon>
        <taxon>Anisoptera</taxon>
        <taxon>Libelluloidea</taxon>
        <taxon>Libellulidae</taxon>
        <taxon>Ladona</taxon>
    </lineage>
</organism>
<dbReference type="SUPFAM" id="SSF48371">
    <property type="entry name" value="ARM repeat"/>
    <property type="match status" value="1"/>
</dbReference>
<dbReference type="InterPro" id="IPR040108">
    <property type="entry name" value="Laa1/Sip1/HEATR5"/>
</dbReference>
<evidence type="ECO:0008006" key="4">
    <source>
        <dbReference type="Google" id="ProtNLM"/>
    </source>
</evidence>
<dbReference type="InterPro" id="IPR016024">
    <property type="entry name" value="ARM-type_fold"/>
</dbReference>
<proteinExistence type="predicted"/>
<dbReference type="PANTHER" id="PTHR21663:SF0">
    <property type="entry name" value="HEAT REPEAT-CONTAINING PROTEIN 5B"/>
    <property type="match status" value="1"/>
</dbReference>
<name>A0A8K0P202_LADFU</name>
<protein>
    <recommendedName>
        <fullName evidence="4">HEAT repeat-containing protein 5B</fullName>
    </recommendedName>
</protein>
<evidence type="ECO:0000313" key="3">
    <source>
        <dbReference type="Proteomes" id="UP000792457"/>
    </source>
</evidence>
<dbReference type="GO" id="GO:0005794">
    <property type="term" value="C:Golgi apparatus"/>
    <property type="evidence" value="ECO:0007669"/>
    <property type="project" value="TreeGrafter"/>
</dbReference>
<dbReference type="PANTHER" id="PTHR21663">
    <property type="entry name" value="HYPOTHETICAL HEAT DOMAIN-CONTAINING"/>
    <property type="match status" value="1"/>
</dbReference>
<dbReference type="AlphaFoldDB" id="A0A8K0P202"/>
<dbReference type="InterPro" id="IPR011989">
    <property type="entry name" value="ARM-like"/>
</dbReference>
<dbReference type="GO" id="GO:0042147">
    <property type="term" value="P:retrograde transport, endosome to Golgi"/>
    <property type="evidence" value="ECO:0007669"/>
    <property type="project" value="TreeGrafter"/>
</dbReference>
<dbReference type="GO" id="GO:0006897">
    <property type="term" value="P:endocytosis"/>
    <property type="evidence" value="ECO:0007669"/>
    <property type="project" value="TreeGrafter"/>
</dbReference>